<proteinExistence type="predicted"/>
<reference evidence="4" key="1">
    <citation type="submission" date="2019-11" db="EMBL/GenBank/DDBJ databases">
        <authorList>
            <person name="Feng L."/>
        </authorList>
    </citation>
    <scope>NUCLEOTIDE SEQUENCE</scope>
    <source>
        <strain evidence="4">CUreolyticusLFYP111</strain>
    </source>
</reference>
<accession>A0A6N2RRS6</accession>
<keyword evidence="2" id="KW-1133">Transmembrane helix</keyword>
<dbReference type="Pfam" id="PF01145">
    <property type="entry name" value="Band_7"/>
    <property type="match status" value="1"/>
</dbReference>
<dbReference type="SMART" id="SM00244">
    <property type="entry name" value="PHB"/>
    <property type="match status" value="1"/>
</dbReference>
<comment type="subcellular location">
    <subcellularLocation>
        <location evidence="1">Membrane</location>
        <topology evidence="1">Single-pass membrane protein</topology>
    </subcellularLocation>
</comment>
<name>A0A6N2RRS6_9BACT</name>
<keyword evidence="2" id="KW-0472">Membrane</keyword>
<dbReference type="SUPFAM" id="SSF117892">
    <property type="entry name" value="Band 7/SPFH domain"/>
    <property type="match status" value="1"/>
</dbReference>
<dbReference type="GO" id="GO:0016020">
    <property type="term" value="C:membrane"/>
    <property type="evidence" value="ECO:0007669"/>
    <property type="project" value="UniProtKB-SubCell"/>
</dbReference>
<protein>
    <submittedName>
        <fullName evidence="4">SPFH domain / Band 7 family protein</fullName>
    </submittedName>
</protein>
<evidence type="ECO:0000313" key="4">
    <source>
        <dbReference type="EMBL" id="VYS82240.1"/>
    </source>
</evidence>
<keyword evidence="2" id="KW-0812">Transmembrane</keyword>
<dbReference type="InterPro" id="IPR036013">
    <property type="entry name" value="Band_7/SPFH_dom_sf"/>
</dbReference>
<evidence type="ECO:0000256" key="1">
    <source>
        <dbReference type="ARBA" id="ARBA00004167"/>
    </source>
</evidence>
<sequence length="468" mass="52153">MVLNIFLGIIAVVIALCIIIPLFFRRVVETNEVHIVQSSNKTVSYGKDTGNGNTYYEFPSWVPIFGITKIVLPVSVFAIKIDDYEAYDLGRLPFVVDITAFFRIEDSNLAAQRVESFEDLQIQLTNIIQGSIRSILSSRALEDILQIRSELGDDFTKAVKIQLQSWGIEPVKNIELMDIRDSSGSKVIFNIMEKKKSEIEKESRIEVANNLKLAQIAEIEAVQVTEVKQQDANKIVGLKTVENEREVAISKELANQLIKDQEKITKEKEMEVVRVKDVKEAEIKKQVEIVRAEQDQRKIEIDAEARKNAKIKDAEAIKENQILVAQGDKEKQFLAAAALLEMKDKEAQGTLKIGSAEAEALRLKELAPVNAQIELAREIGENEGYQTYLISIKQIEANRDIGLEQAKALSNADLKIIANEGNVASGVNKIGDVLSSKGGTNLASMLEGLNQSEIGKKIIDKFTGKKEE</sequence>
<evidence type="ECO:0000256" key="2">
    <source>
        <dbReference type="SAM" id="Phobius"/>
    </source>
</evidence>
<dbReference type="EMBL" id="CACRSK010000001">
    <property type="protein sequence ID" value="VYS82240.1"/>
    <property type="molecule type" value="Genomic_DNA"/>
</dbReference>
<organism evidence="4">
    <name type="scientific">Campylobacter ureolyticus</name>
    <dbReference type="NCBI Taxonomy" id="827"/>
    <lineage>
        <taxon>Bacteria</taxon>
        <taxon>Pseudomonadati</taxon>
        <taxon>Campylobacterota</taxon>
        <taxon>Epsilonproteobacteria</taxon>
        <taxon>Campylobacterales</taxon>
        <taxon>Campylobacteraceae</taxon>
        <taxon>Campylobacter</taxon>
    </lineage>
</organism>
<feature type="transmembrane region" description="Helical" evidence="2">
    <location>
        <begin position="6"/>
        <end position="24"/>
    </location>
</feature>
<dbReference type="InterPro" id="IPR001107">
    <property type="entry name" value="Band_7"/>
</dbReference>
<evidence type="ECO:0000259" key="3">
    <source>
        <dbReference type="SMART" id="SM00244"/>
    </source>
</evidence>
<dbReference type="Gene3D" id="3.30.479.30">
    <property type="entry name" value="Band 7 domain"/>
    <property type="match status" value="1"/>
</dbReference>
<feature type="domain" description="Band 7" evidence="3">
    <location>
        <begin position="23"/>
        <end position="193"/>
    </location>
</feature>
<dbReference type="AlphaFoldDB" id="A0A6N2RRS6"/>
<gene>
    <name evidence="4" type="ORF">CULFYP111_00522</name>
</gene>
<dbReference type="RefSeq" id="WP_156846994.1">
    <property type="nucleotide sequence ID" value="NZ_CACRSK010000001.1"/>
</dbReference>